<comment type="caution">
    <text evidence="7">The sequence shown here is derived from an EMBL/GenBank/DDBJ whole genome shotgun (WGS) entry which is preliminary data.</text>
</comment>
<dbReference type="Proteomes" id="UP001152320">
    <property type="component" value="Chromosome 2"/>
</dbReference>
<dbReference type="GO" id="GO:0098609">
    <property type="term" value="P:cell-cell adhesion"/>
    <property type="evidence" value="ECO:0007669"/>
    <property type="project" value="TreeGrafter"/>
</dbReference>
<dbReference type="AlphaFoldDB" id="A0A9Q1CK41"/>
<dbReference type="GO" id="GO:0050839">
    <property type="term" value="F:cell adhesion molecule binding"/>
    <property type="evidence" value="ECO:0007669"/>
    <property type="project" value="TreeGrafter"/>
</dbReference>
<evidence type="ECO:0000313" key="7">
    <source>
        <dbReference type="EMBL" id="KAJ8046982.1"/>
    </source>
</evidence>
<evidence type="ECO:0000259" key="6">
    <source>
        <dbReference type="PROSITE" id="PS50835"/>
    </source>
</evidence>
<name>A0A9Q1CK41_HOLLE</name>
<protein>
    <recommendedName>
        <fullName evidence="6">Ig-like domain-containing protein</fullName>
    </recommendedName>
</protein>
<dbReference type="EMBL" id="JAIZAY010000002">
    <property type="protein sequence ID" value="KAJ8046982.1"/>
    <property type="molecule type" value="Genomic_DNA"/>
</dbReference>
<comment type="subcellular location">
    <subcellularLocation>
        <location evidence="1">Membrane</location>
        <topology evidence="1">Single-pass type I membrane protein</topology>
    </subcellularLocation>
</comment>
<evidence type="ECO:0000313" key="8">
    <source>
        <dbReference type="Proteomes" id="UP001152320"/>
    </source>
</evidence>
<dbReference type="InterPro" id="IPR051275">
    <property type="entry name" value="Cell_adhesion_signaling"/>
</dbReference>
<evidence type="ECO:0000256" key="1">
    <source>
        <dbReference type="ARBA" id="ARBA00004479"/>
    </source>
</evidence>
<dbReference type="Gene3D" id="2.60.40.10">
    <property type="entry name" value="Immunoglobulins"/>
    <property type="match status" value="1"/>
</dbReference>
<dbReference type="SUPFAM" id="SSF48726">
    <property type="entry name" value="Immunoglobulin"/>
    <property type="match status" value="1"/>
</dbReference>
<keyword evidence="4" id="KW-0325">Glycoprotein</keyword>
<dbReference type="InterPro" id="IPR013783">
    <property type="entry name" value="Ig-like_fold"/>
</dbReference>
<evidence type="ECO:0000256" key="3">
    <source>
        <dbReference type="ARBA" id="ARBA00023157"/>
    </source>
</evidence>
<dbReference type="GO" id="GO:0005911">
    <property type="term" value="C:cell-cell junction"/>
    <property type="evidence" value="ECO:0007669"/>
    <property type="project" value="TreeGrafter"/>
</dbReference>
<sequence length="165" mass="18406">MLDLGANINESREGNERICSNLTFVIRRAHNQQPLDCLVLNELNESSSVMLNVLYSPVVKMDLAISSRGYFSFSLTLTRNGSLRCTAEGNPQPLVTLEKQLFDGNWREVSVDFHNVSNTTSTAVRSFSLQNMSNGLYRCSANNGVGPTQVSEEINIDRKFVLLDK</sequence>
<keyword evidence="5" id="KW-0393">Immunoglobulin domain</keyword>
<dbReference type="InterPro" id="IPR007110">
    <property type="entry name" value="Ig-like_dom"/>
</dbReference>
<dbReference type="PANTHER" id="PTHR11640">
    <property type="entry name" value="NEPHRIN"/>
    <property type="match status" value="1"/>
</dbReference>
<dbReference type="InterPro" id="IPR036179">
    <property type="entry name" value="Ig-like_dom_sf"/>
</dbReference>
<evidence type="ECO:0000256" key="4">
    <source>
        <dbReference type="ARBA" id="ARBA00023180"/>
    </source>
</evidence>
<organism evidence="7 8">
    <name type="scientific">Holothuria leucospilota</name>
    <name type="common">Black long sea cucumber</name>
    <name type="synonym">Mertensiothuria leucospilota</name>
    <dbReference type="NCBI Taxonomy" id="206669"/>
    <lineage>
        <taxon>Eukaryota</taxon>
        <taxon>Metazoa</taxon>
        <taxon>Echinodermata</taxon>
        <taxon>Eleutherozoa</taxon>
        <taxon>Echinozoa</taxon>
        <taxon>Holothuroidea</taxon>
        <taxon>Aspidochirotacea</taxon>
        <taxon>Aspidochirotida</taxon>
        <taxon>Holothuriidae</taxon>
        <taxon>Holothuria</taxon>
    </lineage>
</organism>
<evidence type="ECO:0000256" key="2">
    <source>
        <dbReference type="ARBA" id="ARBA00023136"/>
    </source>
</evidence>
<dbReference type="PROSITE" id="PS50835">
    <property type="entry name" value="IG_LIKE"/>
    <property type="match status" value="1"/>
</dbReference>
<keyword evidence="2" id="KW-0472">Membrane</keyword>
<proteinExistence type="predicted"/>
<evidence type="ECO:0000256" key="5">
    <source>
        <dbReference type="ARBA" id="ARBA00023319"/>
    </source>
</evidence>
<keyword evidence="3" id="KW-1015">Disulfide bond</keyword>
<feature type="domain" description="Ig-like" evidence="6">
    <location>
        <begin position="57"/>
        <end position="155"/>
    </location>
</feature>
<accession>A0A9Q1CK41</accession>
<reference evidence="7" key="1">
    <citation type="submission" date="2021-10" db="EMBL/GenBank/DDBJ databases">
        <title>Tropical sea cucumber genome reveals ecological adaptation and Cuvierian tubules defense mechanism.</title>
        <authorList>
            <person name="Chen T."/>
        </authorList>
    </citation>
    <scope>NUCLEOTIDE SEQUENCE</scope>
    <source>
        <strain evidence="7">Nanhai2018</strain>
        <tissue evidence="7">Muscle</tissue>
    </source>
</reference>
<dbReference type="OrthoDB" id="6429135at2759"/>
<dbReference type="GO" id="GO:0005886">
    <property type="term" value="C:plasma membrane"/>
    <property type="evidence" value="ECO:0007669"/>
    <property type="project" value="TreeGrafter"/>
</dbReference>
<dbReference type="PANTHER" id="PTHR11640:SF164">
    <property type="entry name" value="MAM DOMAIN-CONTAINING GLYCOSYLPHOSPHATIDYLINOSITOL ANCHOR PROTEIN 1"/>
    <property type="match status" value="1"/>
</dbReference>
<keyword evidence="8" id="KW-1185">Reference proteome</keyword>
<gene>
    <name evidence="7" type="ORF">HOLleu_05844</name>
</gene>